<dbReference type="Pfam" id="PF13424">
    <property type="entry name" value="TPR_12"/>
    <property type="match status" value="1"/>
</dbReference>
<dbReference type="InterPro" id="IPR000719">
    <property type="entry name" value="Prot_kinase_dom"/>
</dbReference>
<dbReference type="SMART" id="SM00028">
    <property type="entry name" value="TPR"/>
    <property type="match status" value="6"/>
</dbReference>
<dbReference type="InterPro" id="IPR011990">
    <property type="entry name" value="TPR-like_helical_dom_sf"/>
</dbReference>
<evidence type="ECO:0000256" key="1">
    <source>
        <dbReference type="ARBA" id="ARBA00022679"/>
    </source>
</evidence>
<dbReference type="InterPro" id="IPR011009">
    <property type="entry name" value="Kinase-like_dom_sf"/>
</dbReference>
<dbReference type="AlphaFoldDB" id="A0A8J7U5H4"/>
<dbReference type="GO" id="GO:0005524">
    <property type="term" value="F:ATP binding"/>
    <property type="evidence" value="ECO:0007669"/>
    <property type="project" value="UniProtKB-UniRule"/>
</dbReference>
<feature type="transmembrane region" description="Helical" evidence="7">
    <location>
        <begin position="389"/>
        <end position="410"/>
    </location>
</feature>
<dbReference type="EMBL" id="JAFREP010000039">
    <property type="protein sequence ID" value="MBO1322563.1"/>
    <property type="molecule type" value="Genomic_DNA"/>
</dbReference>
<feature type="binding site" evidence="6">
    <location>
        <position position="104"/>
    </location>
    <ligand>
        <name>ATP</name>
        <dbReference type="ChEBI" id="CHEBI:30616"/>
    </ligand>
</feature>
<keyword evidence="4 6" id="KW-0067">ATP-binding</keyword>
<evidence type="ECO:0000313" key="9">
    <source>
        <dbReference type="EMBL" id="MBO1322563.1"/>
    </source>
</evidence>
<evidence type="ECO:0000256" key="3">
    <source>
        <dbReference type="ARBA" id="ARBA00022777"/>
    </source>
</evidence>
<name>A0A8J7U5H4_9BACT</name>
<dbReference type="RefSeq" id="WP_207862536.1">
    <property type="nucleotide sequence ID" value="NZ_JAFREP010000039.1"/>
</dbReference>
<organism evidence="9 10">
    <name type="scientific">Acanthopleuribacter pedis</name>
    <dbReference type="NCBI Taxonomy" id="442870"/>
    <lineage>
        <taxon>Bacteria</taxon>
        <taxon>Pseudomonadati</taxon>
        <taxon>Acidobacteriota</taxon>
        <taxon>Holophagae</taxon>
        <taxon>Acanthopleuribacterales</taxon>
        <taxon>Acanthopleuribacteraceae</taxon>
        <taxon>Acanthopleuribacter</taxon>
    </lineage>
</organism>
<dbReference type="Gene3D" id="1.25.40.10">
    <property type="entry name" value="Tetratricopeptide repeat domain"/>
    <property type="match status" value="3"/>
</dbReference>
<dbReference type="Proteomes" id="UP000664417">
    <property type="component" value="Unassembled WGS sequence"/>
</dbReference>
<dbReference type="PANTHER" id="PTHR43289:SF34">
    <property type="entry name" value="SERINE_THREONINE-PROTEIN KINASE YBDM-RELATED"/>
    <property type="match status" value="1"/>
</dbReference>
<dbReference type="InterPro" id="IPR019734">
    <property type="entry name" value="TPR_rpt"/>
</dbReference>
<evidence type="ECO:0000256" key="7">
    <source>
        <dbReference type="SAM" id="Phobius"/>
    </source>
</evidence>
<accession>A0A8J7U5H4</accession>
<dbReference type="SUPFAM" id="SSF48452">
    <property type="entry name" value="TPR-like"/>
    <property type="match status" value="3"/>
</dbReference>
<evidence type="ECO:0000259" key="8">
    <source>
        <dbReference type="PROSITE" id="PS50011"/>
    </source>
</evidence>
<gene>
    <name evidence="9" type="ORF">J3U88_29080</name>
</gene>
<feature type="domain" description="Protein kinase" evidence="8">
    <location>
        <begin position="73"/>
        <end position="370"/>
    </location>
</feature>
<keyword evidence="7" id="KW-1133">Transmembrane helix</keyword>
<reference evidence="9" key="1">
    <citation type="submission" date="2021-03" db="EMBL/GenBank/DDBJ databases">
        <authorList>
            <person name="Wang G."/>
        </authorList>
    </citation>
    <scope>NUCLEOTIDE SEQUENCE</scope>
    <source>
        <strain evidence="9">KCTC 12899</strain>
    </source>
</reference>
<sequence>MDTQRQRRITSLLESLLELPEEHRSAYLDEIACDDPSLRLAVGDLLELEDRARVWMPDETVSCARPLEKIGPYRVVRELGAGGMGVVFLAERDDETYQQQVAVKLMRPGMVSAETRRRFFRERQILADLAHPNIARLLDGGTTEDGAPYLVMEYVQGQTLDRYCDERRLSLKQRIGLIMSICRGLEAAHRNLVVHRDLKPANVMVTEAGQPKLLDFGIAHLIHPHEGPATATGSRLMSPRYASPEQILGLPITTSCDVYALGVLLHEQLTGVSPYDLETDSFAALEQAITKQPPPSPAEQFRRLKRRKPVQIREIASRRATTPGAMLRSLQGDLSHIVVKALEKDPERRYASVQALRQDLERFCQGHPILARPQTWRYRGMRFLKRNRLPVAVAFLFVALLVGFSLQAHIQRDRLALERDQAARERDKAQAVLNFVQDLLRQGDPGVAGVRDIGIKEVLSRGFRLSQISMRDQPETRAAMLNTIGRTFISLGEFDQAEQLLQQIAPSSPSQGPLMAVAQFEAQLNLAALDYWRGHAQACIDRLVANAAFPEGTPLATRARYYQTLARAYNESGRYDQAIQTLAFSRHMADALPAEVAVSAQMDNFSLMGLVHLNRGAYDLSEAALNQGLALGHKTWGEAHPKVSDQIYSLGLTALHRGDYARSEKLLTKAHQLDGAYWGADSYYVAKSLSSLGTVYLCQMRFDLAHSKFKAVAAIYERSLGENHASIGQVHLNLAQTSRYRREAEAALFHATKALTLNRDRLGARHPETLAALQVKAAILADKGCLGEAVALGHELVDVSRGLEQDPFRLPGALLQLAVFYKNKDMPHIAHDLAGEASDLFQGFAPRHINSLNADKVAGETALHLKRPRVAAIHLDRAWRLAIELMGEKAPLTKEIKTLRTAAFERLDQDG</sequence>
<dbReference type="Gene3D" id="3.30.200.20">
    <property type="entry name" value="Phosphorylase Kinase, domain 1"/>
    <property type="match status" value="1"/>
</dbReference>
<evidence type="ECO:0000256" key="5">
    <source>
        <dbReference type="PROSITE-ProRule" id="PRU00339"/>
    </source>
</evidence>
<dbReference type="InterPro" id="IPR008271">
    <property type="entry name" value="Ser/Thr_kinase_AS"/>
</dbReference>
<keyword evidence="3 9" id="KW-0418">Kinase</keyword>
<dbReference type="PROSITE" id="PS50011">
    <property type="entry name" value="PROTEIN_KINASE_DOM"/>
    <property type="match status" value="1"/>
</dbReference>
<dbReference type="PANTHER" id="PTHR43289">
    <property type="entry name" value="MITOGEN-ACTIVATED PROTEIN KINASE KINASE KINASE 20-RELATED"/>
    <property type="match status" value="1"/>
</dbReference>
<keyword evidence="7" id="KW-0472">Membrane</keyword>
<keyword evidence="10" id="KW-1185">Reference proteome</keyword>
<comment type="caution">
    <text evidence="9">The sequence shown here is derived from an EMBL/GenBank/DDBJ whole genome shotgun (WGS) entry which is preliminary data.</text>
</comment>
<evidence type="ECO:0000256" key="4">
    <source>
        <dbReference type="ARBA" id="ARBA00022840"/>
    </source>
</evidence>
<evidence type="ECO:0000313" key="10">
    <source>
        <dbReference type="Proteomes" id="UP000664417"/>
    </source>
</evidence>
<dbReference type="PROSITE" id="PS00107">
    <property type="entry name" value="PROTEIN_KINASE_ATP"/>
    <property type="match status" value="1"/>
</dbReference>
<proteinExistence type="predicted"/>
<keyword evidence="5" id="KW-0802">TPR repeat</keyword>
<dbReference type="GO" id="GO:0004674">
    <property type="term" value="F:protein serine/threonine kinase activity"/>
    <property type="evidence" value="ECO:0007669"/>
    <property type="project" value="TreeGrafter"/>
</dbReference>
<dbReference type="PROSITE" id="PS00108">
    <property type="entry name" value="PROTEIN_KINASE_ST"/>
    <property type="match status" value="1"/>
</dbReference>
<evidence type="ECO:0000256" key="6">
    <source>
        <dbReference type="PROSITE-ProRule" id="PRU10141"/>
    </source>
</evidence>
<dbReference type="InterPro" id="IPR017441">
    <property type="entry name" value="Protein_kinase_ATP_BS"/>
</dbReference>
<dbReference type="SUPFAM" id="SSF56112">
    <property type="entry name" value="Protein kinase-like (PK-like)"/>
    <property type="match status" value="1"/>
</dbReference>
<evidence type="ECO:0000256" key="2">
    <source>
        <dbReference type="ARBA" id="ARBA00022741"/>
    </source>
</evidence>
<dbReference type="Pfam" id="PF00069">
    <property type="entry name" value="Pkinase"/>
    <property type="match status" value="1"/>
</dbReference>
<dbReference type="Pfam" id="PF13181">
    <property type="entry name" value="TPR_8"/>
    <property type="match status" value="1"/>
</dbReference>
<keyword evidence="7" id="KW-0812">Transmembrane</keyword>
<dbReference type="SMART" id="SM00220">
    <property type="entry name" value="S_TKc"/>
    <property type="match status" value="1"/>
</dbReference>
<keyword evidence="2 6" id="KW-0547">Nucleotide-binding</keyword>
<feature type="repeat" description="TPR" evidence="5">
    <location>
        <begin position="478"/>
        <end position="511"/>
    </location>
</feature>
<dbReference type="PROSITE" id="PS50005">
    <property type="entry name" value="TPR"/>
    <property type="match status" value="1"/>
</dbReference>
<keyword evidence="1" id="KW-0808">Transferase</keyword>
<dbReference type="Gene3D" id="1.10.510.10">
    <property type="entry name" value="Transferase(Phosphotransferase) domain 1"/>
    <property type="match status" value="1"/>
</dbReference>
<protein>
    <submittedName>
        <fullName evidence="9">Protein kinase</fullName>
    </submittedName>
</protein>
<dbReference type="CDD" id="cd14014">
    <property type="entry name" value="STKc_PknB_like"/>
    <property type="match status" value="1"/>
</dbReference>